<dbReference type="InterPro" id="IPR011990">
    <property type="entry name" value="TPR-like_helical_dom_sf"/>
</dbReference>
<evidence type="ECO:0000256" key="2">
    <source>
        <dbReference type="ARBA" id="ARBA00006275"/>
    </source>
</evidence>
<dbReference type="EMBL" id="FOVW01000009">
    <property type="protein sequence ID" value="SFO60574.1"/>
    <property type="molecule type" value="Genomic_DNA"/>
</dbReference>
<dbReference type="PROSITE" id="PS51257">
    <property type="entry name" value="PROKAR_LIPOPROTEIN"/>
    <property type="match status" value="1"/>
</dbReference>
<comment type="similarity">
    <text evidence="2">Belongs to the SusD family.</text>
</comment>
<dbReference type="STRING" id="226506.SAMN04488519_10924"/>
<dbReference type="Pfam" id="PF14322">
    <property type="entry name" value="SusD-like_3"/>
    <property type="match status" value="1"/>
</dbReference>
<dbReference type="Gene3D" id="1.25.40.390">
    <property type="match status" value="1"/>
</dbReference>
<evidence type="ECO:0000256" key="5">
    <source>
        <dbReference type="ARBA" id="ARBA00023237"/>
    </source>
</evidence>
<evidence type="ECO:0000259" key="6">
    <source>
        <dbReference type="Pfam" id="PF07980"/>
    </source>
</evidence>
<feature type="domain" description="RagB/SusD" evidence="6">
    <location>
        <begin position="262"/>
        <end position="510"/>
    </location>
</feature>
<keyword evidence="5" id="KW-0998">Cell outer membrane</keyword>
<gene>
    <name evidence="8" type="ORF">SAMN04488519_10924</name>
</gene>
<dbReference type="Pfam" id="PF07980">
    <property type="entry name" value="SusD_RagB"/>
    <property type="match status" value="1"/>
</dbReference>
<evidence type="ECO:0000256" key="1">
    <source>
        <dbReference type="ARBA" id="ARBA00004442"/>
    </source>
</evidence>
<evidence type="ECO:0000256" key="4">
    <source>
        <dbReference type="ARBA" id="ARBA00023136"/>
    </source>
</evidence>
<organism evidence="8 9">
    <name type="scientific">Algoriphagus ornithinivorans</name>
    <dbReference type="NCBI Taxonomy" id="226506"/>
    <lineage>
        <taxon>Bacteria</taxon>
        <taxon>Pseudomonadati</taxon>
        <taxon>Bacteroidota</taxon>
        <taxon>Cytophagia</taxon>
        <taxon>Cytophagales</taxon>
        <taxon>Cyclobacteriaceae</taxon>
        <taxon>Algoriphagus</taxon>
    </lineage>
</organism>
<comment type="subcellular location">
    <subcellularLocation>
        <location evidence="1">Cell outer membrane</location>
    </subcellularLocation>
</comment>
<reference evidence="9" key="1">
    <citation type="submission" date="2016-10" db="EMBL/GenBank/DDBJ databases">
        <authorList>
            <person name="Varghese N."/>
            <person name="Submissions S."/>
        </authorList>
    </citation>
    <scope>NUCLEOTIDE SEQUENCE [LARGE SCALE GENOMIC DNA]</scope>
    <source>
        <strain evidence="9">DSM 15282</strain>
    </source>
</reference>
<dbReference type="Proteomes" id="UP000199564">
    <property type="component" value="Unassembled WGS sequence"/>
</dbReference>
<dbReference type="AlphaFoldDB" id="A0A1I5IJI2"/>
<dbReference type="InterPro" id="IPR033985">
    <property type="entry name" value="SusD-like_N"/>
</dbReference>
<feature type="domain" description="SusD-like N-terminal" evidence="7">
    <location>
        <begin position="100"/>
        <end position="224"/>
    </location>
</feature>
<sequence>MKKLIYLISILFLASCSEDYLERGSLTQLAEGNFWQNEKDALLGINGVYEVLQDRVMYSGNLNGVAGIPQHDSFADNTFNNYKFEGPGNFVEGRADPAYGFFLSFWTSLYRGIARANVAIENIARIPDSNISASSRDALVAQAKFLRALFYFNLAVYFEDAPLITSTQTLEEAYVPKNSYEELRAFVISELRAAADALPVSYPPSQFGYATKGAALSLLARFELYNQNYGEVIRLTSEIMSLGYQLHPSYEQLFTEAGEQSKEIIFSVRFIQDQSNNGETFSSTFLGIPKVNVQPMPNLVNSYLCIDGLPISSSPLYNPQKRKENRDPRLGASIYFEGDIFVKYLDRPFRGNTATKFGLKKYVRDDQSADGIAPFSPGGQDFYVIRYADVLLMRAEALAESGQLSEVYPLLDQIRTRAGMPTVTDVNGTSLSQSELLNLVRLERRVELAFEGLRFMDVKRLGEVEAAYARAKADPVGPYNPQYRGRLSEVFAIPQSEIDANPNLVQNPVWN</sequence>
<evidence type="ECO:0000256" key="3">
    <source>
        <dbReference type="ARBA" id="ARBA00022729"/>
    </source>
</evidence>
<evidence type="ECO:0000313" key="8">
    <source>
        <dbReference type="EMBL" id="SFO60574.1"/>
    </source>
</evidence>
<evidence type="ECO:0000313" key="9">
    <source>
        <dbReference type="Proteomes" id="UP000199564"/>
    </source>
</evidence>
<dbReference type="CDD" id="cd08977">
    <property type="entry name" value="SusD"/>
    <property type="match status" value="1"/>
</dbReference>
<dbReference type="SUPFAM" id="SSF48452">
    <property type="entry name" value="TPR-like"/>
    <property type="match status" value="1"/>
</dbReference>
<evidence type="ECO:0000259" key="7">
    <source>
        <dbReference type="Pfam" id="PF14322"/>
    </source>
</evidence>
<accession>A0A1I5IJI2</accession>
<dbReference type="InterPro" id="IPR012944">
    <property type="entry name" value="SusD_RagB_dom"/>
</dbReference>
<dbReference type="RefSeq" id="WP_091655019.1">
    <property type="nucleotide sequence ID" value="NZ_FOVW01000009.1"/>
</dbReference>
<name>A0A1I5IJI2_9BACT</name>
<dbReference type="GO" id="GO:0009279">
    <property type="term" value="C:cell outer membrane"/>
    <property type="evidence" value="ECO:0007669"/>
    <property type="project" value="UniProtKB-SubCell"/>
</dbReference>
<protein>
    <submittedName>
        <fullName evidence="8">Starch-binding associating with outer membrane</fullName>
    </submittedName>
</protein>
<proteinExistence type="inferred from homology"/>
<keyword evidence="9" id="KW-1185">Reference proteome</keyword>
<keyword evidence="3" id="KW-0732">Signal</keyword>
<keyword evidence="4" id="KW-0472">Membrane</keyword>